<evidence type="ECO:0000256" key="9">
    <source>
        <dbReference type="SAM" id="SignalP"/>
    </source>
</evidence>
<gene>
    <name evidence="12" type="ORF">NUM_67050</name>
</gene>
<evidence type="ECO:0000259" key="11">
    <source>
        <dbReference type="Pfam" id="PF06280"/>
    </source>
</evidence>
<dbReference type="EMBL" id="BOPO01000146">
    <property type="protein sequence ID" value="GIL31451.1"/>
    <property type="molecule type" value="Genomic_DNA"/>
</dbReference>
<name>A0A8J4AH42_9ACTN</name>
<dbReference type="InterPro" id="IPR023827">
    <property type="entry name" value="Peptidase_S8_Asp-AS"/>
</dbReference>
<dbReference type="Proteomes" id="UP000614996">
    <property type="component" value="Unassembled WGS sequence"/>
</dbReference>
<feature type="chain" id="PRO_5038601299" description="Peptidase S8/S53 domain-containing protein" evidence="9">
    <location>
        <begin position="24"/>
        <end position="1427"/>
    </location>
</feature>
<protein>
    <recommendedName>
        <fullName evidence="14">Peptidase S8/S53 domain-containing protein</fullName>
    </recommendedName>
</protein>
<keyword evidence="2 7" id="KW-0645">Protease</keyword>
<feature type="active site" description="Charge relay system" evidence="6 7">
    <location>
        <position position="539"/>
    </location>
</feature>
<dbReference type="SUPFAM" id="SSF52025">
    <property type="entry name" value="PA domain"/>
    <property type="match status" value="1"/>
</dbReference>
<evidence type="ECO:0000256" key="4">
    <source>
        <dbReference type="ARBA" id="ARBA00022801"/>
    </source>
</evidence>
<keyword evidence="3 9" id="KW-0732">Signal</keyword>
<dbReference type="GO" id="GO:0006508">
    <property type="term" value="P:proteolysis"/>
    <property type="evidence" value="ECO:0007669"/>
    <property type="project" value="UniProtKB-KW"/>
</dbReference>
<dbReference type="RefSeq" id="WP_207129028.1">
    <property type="nucleotide sequence ID" value="NZ_BOPO01000146.1"/>
</dbReference>
<feature type="active site" description="Charge relay system" evidence="6 7">
    <location>
        <position position="170"/>
    </location>
</feature>
<evidence type="ECO:0000259" key="10">
    <source>
        <dbReference type="Pfam" id="PF00082"/>
    </source>
</evidence>
<keyword evidence="4 7" id="KW-0378">Hydrolase</keyword>
<evidence type="ECO:0008006" key="14">
    <source>
        <dbReference type="Google" id="ProtNLM"/>
    </source>
</evidence>
<dbReference type="PROSITE" id="PS00138">
    <property type="entry name" value="SUBTILASE_SER"/>
    <property type="match status" value="1"/>
</dbReference>
<feature type="domain" description="C5a peptidase/Subtilisin-like protease SBT2-like Fn3-like" evidence="11">
    <location>
        <begin position="623"/>
        <end position="701"/>
    </location>
</feature>
<dbReference type="InterPro" id="IPR000209">
    <property type="entry name" value="Peptidase_S8/S53_dom"/>
</dbReference>
<evidence type="ECO:0000256" key="1">
    <source>
        <dbReference type="ARBA" id="ARBA00011073"/>
    </source>
</evidence>
<dbReference type="PANTHER" id="PTHR43806">
    <property type="entry name" value="PEPTIDASE S8"/>
    <property type="match status" value="1"/>
</dbReference>
<evidence type="ECO:0000256" key="2">
    <source>
        <dbReference type="ARBA" id="ARBA00022670"/>
    </source>
</evidence>
<dbReference type="CDD" id="cd15482">
    <property type="entry name" value="Sialidase_non-viral"/>
    <property type="match status" value="1"/>
</dbReference>
<dbReference type="PROSITE" id="PS00136">
    <property type="entry name" value="SUBTILASE_ASP"/>
    <property type="match status" value="1"/>
</dbReference>
<dbReference type="PROSITE" id="PS00137">
    <property type="entry name" value="SUBTILASE_HIS"/>
    <property type="match status" value="1"/>
</dbReference>
<dbReference type="SUPFAM" id="SSF110296">
    <property type="entry name" value="Oligoxyloglucan reducing end-specific cellobiohydrolase"/>
    <property type="match status" value="3"/>
</dbReference>
<dbReference type="Gene3D" id="3.40.50.200">
    <property type="entry name" value="Peptidase S8/S53 domain"/>
    <property type="match status" value="2"/>
</dbReference>
<dbReference type="PANTHER" id="PTHR43806:SF65">
    <property type="entry name" value="SERINE PROTEASE APRX"/>
    <property type="match status" value="1"/>
</dbReference>
<dbReference type="InterPro" id="IPR022398">
    <property type="entry name" value="Peptidase_S8_His-AS"/>
</dbReference>
<keyword evidence="13" id="KW-1185">Reference proteome</keyword>
<comment type="caution">
    <text evidence="12">The sequence shown here is derived from an EMBL/GenBank/DDBJ whole genome shotgun (WGS) entry which is preliminary data.</text>
</comment>
<dbReference type="InterPro" id="IPR023828">
    <property type="entry name" value="Peptidase_S8_Ser-AS"/>
</dbReference>
<proteinExistence type="inferred from homology"/>
<feature type="domain" description="Peptidase S8/S53" evidence="10">
    <location>
        <begin position="161"/>
        <end position="574"/>
    </location>
</feature>
<dbReference type="InterPro" id="IPR046450">
    <property type="entry name" value="PA_dom_sf"/>
</dbReference>
<dbReference type="PROSITE" id="PS51892">
    <property type="entry name" value="SUBTILASE"/>
    <property type="match status" value="1"/>
</dbReference>
<dbReference type="Pfam" id="PF00082">
    <property type="entry name" value="Peptidase_S8"/>
    <property type="match status" value="1"/>
</dbReference>
<feature type="active site" description="Charge relay system" evidence="6 7">
    <location>
        <position position="209"/>
    </location>
</feature>
<dbReference type="Pfam" id="PF06280">
    <property type="entry name" value="fn3_5"/>
    <property type="match status" value="1"/>
</dbReference>
<reference evidence="13" key="1">
    <citation type="journal article" date="2021" name="Int. J. Syst. Evol. Microbiol.">
        <title>Actinocatenispora comari sp. nov., an endophytic actinomycete isolated from aerial parts of Comarum salesowianum.</title>
        <authorList>
            <person name="Oyunbileg N."/>
            <person name="Iizaka Y."/>
            <person name="Hamada M."/>
            <person name="Davaapurev B.O."/>
            <person name="Fukumoto A."/>
            <person name="Tsetseg B."/>
            <person name="Kato F."/>
            <person name="Tamura T."/>
            <person name="Batkhuu J."/>
            <person name="Anzai Y."/>
        </authorList>
    </citation>
    <scope>NUCLEOTIDE SEQUENCE [LARGE SCALE GENOMIC DNA]</scope>
    <source>
        <strain evidence="13">NUM-2625</strain>
    </source>
</reference>
<dbReference type="InterPro" id="IPR010435">
    <property type="entry name" value="C5a/SBT2-like_Fn3"/>
</dbReference>
<dbReference type="InterPro" id="IPR036852">
    <property type="entry name" value="Peptidase_S8/S53_dom_sf"/>
</dbReference>
<dbReference type="GO" id="GO:0016020">
    <property type="term" value="C:membrane"/>
    <property type="evidence" value="ECO:0007669"/>
    <property type="project" value="InterPro"/>
</dbReference>
<evidence type="ECO:0000313" key="12">
    <source>
        <dbReference type="EMBL" id="GIL31451.1"/>
    </source>
</evidence>
<dbReference type="SUPFAM" id="SSF52743">
    <property type="entry name" value="Subtilisin-like"/>
    <property type="match status" value="1"/>
</dbReference>
<sequence length="1427" mass="145597">MRRHRFRLAAAAAAALVTTAGLLGPGGGAAPAAPSGPDQRVIVELSGKPAIAAAPTRAFAAAGRAKVDSARGKLAADHRAFLSRARKAGVAVHDQRSLTLLDNAIALRVPASEVATLRTLPGVIAVLPDVRAHASTDTSVPLVGAPQVWQQHDAQGRPERGTGVTVAIVDTGVDYTHPDLGGGFGPGHKVVAGYDFANDDADPADDNGHGTHVAGIVAGSAAKPGGVTGVAPDATLTAYKVLDDGGSGWTSDIIAGIEAAVDPANEHRADVVNLSLGAPGDGTDPLGRAASAAVAAGVVVVAAAGNDGPGAGTLSSPGDAPGVLAVGASTSGVRLPAATLTAPKHEPLQVQRSPLSANPPAEPVTAPVVDVGAGTDADYERVGDVRGKIVLRSWRVPPSADHISSADIAAARADEKRGALAVIGYEQGSSGPQLAPRSATVDLPAHGLDSGDSLRMDKLVVLGMDDSQYAELGRIGGTDSLRITISGTDVTDTMASFSSRGPTAAFGLKPDLVAPGVEIRSTVPTSLYGPGEYRMSGTSMAAPHVAGAAALLRQAHPDRSAAAIAAALVGTAHGLADVDPTVQGAGRLDVARAAAANVTAQPSSLSMGLADLSGDTVRGSATLTLHNDGSTAATTTLRSAAADGTPGTATVSPERVSVPAGGTATVTVTVSAKRDLSADTNVSGWVTAAPAGGPALRVPYLLAERPLVVRAAPDPSDGTSTVFVYSPTPLNGAPQVRVAGRHGRPVTVTARRDHDEWYRADVHLTRAGAYQVGVTGWATGGQRLAGAGALEVTARNQAAKWQPVGPNSTAWHLTTTPANERMGVLLEWTSPAPWITTDRGATWTRAGRLPVAAGGDGQVVVDPRRSSRLYLAVNGASGQTLRTVFDPTYQGKILRTDDRGRTWTTLDFPDTEVHSLVADADGGTLAAVTDTGVLISHDHGDSWRTEPVAWGDAPQWAAVSGHDLYVGTLRRIVKVAGFDAAQPAPATVVREVYDESSRTFVSGLVADGTAVVYADDDGVVYSSTDGGASWTKKFALPSSYPSGLSLVDGTIWLAALGEVDYLGADHGASWTTMPRPNRGPVDTDADAWPGDDALLVSQENGGLYTTSDHGASYRRIGVPGAEVSDLAVAGDGDGAPHLLAGAPGADTYSTPLPTGRIDAGTAEWGPAQEGYNYSAPHYGVSPKRPGLAWKSLGYPAVDSYELQTSTDGGRTWIRADRTNGVAYAVLASPADPDRVVVSMKSYAHGYGLRVTADGGHTWKNLYHPRAYTAIAGDPRDADRLWLGAADGLYRSDDGGVTAVKVAGGSVGSILVTGSRIVVGGSSIRVSTDGGKHFATADTGGLPMRVSDLYAPPGAGHTLYAATTSYATNGLPQGGRGVLRSTDNGRTWHNVSGGLRSTAVTSLAGSPDGRWLFAGTADGGVHRLRLHG</sequence>
<dbReference type="PRINTS" id="PR00723">
    <property type="entry name" value="SUBTILISIN"/>
</dbReference>
<accession>A0A8J4AH42</accession>
<comment type="similarity">
    <text evidence="1 7 8">Belongs to the peptidase S8 family.</text>
</comment>
<evidence type="ECO:0000256" key="3">
    <source>
        <dbReference type="ARBA" id="ARBA00022729"/>
    </source>
</evidence>
<dbReference type="Gene3D" id="2.130.10.10">
    <property type="entry name" value="YVTN repeat-like/Quinoprotein amine dehydrogenase"/>
    <property type="match status" value="4"/>
</dbReference>
<evidence type="ECO:0000313" key="13">
    <source>
        <dbReference type="Proteomes" id="UP000614996"/>
    </source>
</evidence>
<evidence type="ECO:0000256" key="6">
    <source>
        <dbReference type="PIRSR" id="PIRSR615500-1"/>
    </source>
</evidence>
<dbReference type="InterPro" id="IPR015500">
    <property type="entry name" value="Peptidase_S8_subtilisin-rel"/>
</dbReference>
<organism evidence="12 13">
    <name type="scientific">Actinocatenispora comari</name>
    <dbReference type="NCBI Taxonomy" id="2807577"/>
    <lineage>
        <taxon>Bacteria</taxon>
        <taxon>Bacillati</taxon>
        <taxon>Actinomycetota</taxon>
        <taxon>Actinomycetes</taxon>
        <taxon>Micromonosporales</taxon>
        <taxon>Micromonosporaceae</taxon>
        <taxon>Actinocatenispora</taxon>
    </lineage>
</organism>
<evidence type="ECO:0000256" key="7">
    <source>
        <dbReference type="PROSITE-ProRule" id="PRU01240"/>
    </source>
</evidence>
<dbReference type="GO" id="GO:0004252">
    <property type="term" value="F:serine-type endopeptidase activity"/>
    <property type="evidence" value="ECO:0007669"/>
    <property type="project" value="UniProtKB-UniRule"/>
</dbReference>
<keyword evidence="5 7" id="KW-0720">Serine protease</keyword>
<evidence type="ECO:0000256" key="5">
    <source>
        <dbReference type="ARBA" id="ARBA00022825"/>
    </source>
</evidence>
<evidence type="ECO:0000256" key="8">
    <source>
        <dbReference type="RuleBase" id="RU003355"/>
    </source>
</evidence>
<dbReference type="InterPro" id="IPR015943">
    <property type="entry name" value="WD40/YVTN_repeat-like_dom_sf"/>
</dbReference>
<feature type="signal peptide" evidence="9">
    <location>
        <begin position="1"/>
        <end position="23"/>
    </location>
</feature>
<dbReference type="InterPro" id="IPR050131">
    <property type="entry name" value="Peptidase_S8_subtilisin-like"/>
</dbReference>